<keyword evidence="2" id="KW-1185">Reference proteome</keyword>
<protein>
    <submittedName>
        <fullName evidence="1">Uncharacterized protein</fullName>
    </submittedName>
</protein>
<reference evidence="1 2" key="1">
    <citation type="journal article" date="2021" name="bioRxiv">
        <title>The Gossypium anomalum genome as a resource for cotton improvement and evolutionary analysis of hybrid incompatibility.</title>
        <authorList>
            <person name="Grover C.E."/>
            <person name="Yuan D."/>
            <person name="Arick M.A."/>
            <person name="Miller E.R."/>
            <person name="Hu G."/>
            <person name="Peterson D.G."/>
            <person name="Wendel J.F."/>
            <person name="Udall J.A."/>
        </authorList>
    </citation>
    <scope>NUCLEOTIDE SEQUENCE [LARGE SCALE GENOMIC DNA]</scope>
    <source>
        <strain evidence="1">JFW-Udall</strain>
        <tissue evidence="1">Leaf</tissue>
    </source>
</reference>
<proteinExistence type="predicted"/>
<evidence type="ECO:0000313" key="2">
    <source>
        <dbReference type="Proteomes" id="UP000701853"/>
    </source>
</evidence>
<dbReference type="OrthoDB" id="951299at2759"/>
<evidence type="ECO:0000313" key="1">
    <source>
        <dbReference type="EMBL" id="KAG8490776.1"/>
    </source>
</evidence>
<comment type="caution">
    <text evidence="1">The sequence shown here is derived from an EMBL/GenBank/DDBJ whole genome shotgun (WGS) entry which is preliminary data.</text>
</comment>
<gene>
    <name evidence="1" type="ORF">CXB51_013948</name>
</gene>
<dbReference type="Proteomes" id="UP000701853">
    <property type="component" value="Chromosome 6"/>
</dbReference>
<sequence>MVMEEQSAVSKIVGCGEKRGRWEDKRMVKKPKDQIICSICGETKGSEINGFFTAFKAKVKGQTEDKRITLEINIAQDNASPLVVFAHGAGAPSSSDWMIRSLFSPFFLHMSGEKGKSPPRQKLTLETHKCKCPKSFRVKSHLN</sequence>
<name>A0A8J6D0V3_9ROSI</name>
<dbReference type="EMBL" id="JAHUZN010000006">
    <property type="protein sequence ID" value="KAG8490776.1"/>
    <property type="molecule type" value="Genomic_DNA"/>
</dbReference>
<organism evidence="1 2">
    <name type="scientific">Gossypium anomalum</name>
    <dbReference type="NCBI Taxonomy" id="47600"/>
    <lineage>
        <taxon>Eukaryota</taxon>
        <taxon>Viridiplantae</taxon>
        <taxon>Streptophyta</taxon>
        <taxon>Embryophyta</taxon>
        <taxon>Tracheophyta</taxon>
        <taxon>Spermatophyta</taxon>
        <taxon>Magnoliopsida</taxon>
        <taxon>eudicotyledons</taxon>
        <taxon>Gunneridae</taxon>
        <taxon>Pentapetalae</taxon>
        <taxon>rosids</taxon>
        <taxon>malvids</taxon>
        <taxon>Malvales</taxon>
        <taxon>Malvaceae</taxon>
        <taxon>Malvoideae</taxon>
        <taxon>Gossypium</taxon>
    </lineage>
</organism>
<dbReference type="AlphaFoldDB" id="A0A8J6D0V3"/>
<accession>A0A8J6D0V3</accession>